<dbReference type="Proteomes" id="UP001163115">
    <property type="component" value="Chromosome"/>
</dbReference>
<keyword evidence="2" id="KW-0238">DNA-binding</keyword>
<dbReference type="PANTHER" id="PTHR33204">
    <property type="entry name" value="TRANSCRIPTIONAL REGULATOR, MARR FAMILY"/>
    <property type="match status" value="1"/>
</dbReference>
<organism evidence="5 6">
    <name type="scientific">Lacrimispora xylanolytica</name>
    <dbReference type="NCBI Taxonomy" id="29375"/>
    <lineage>
        <taxon>Bacteria</taxon>
        <taxon>Bacillati</taxon>
        <taxon>Bacillota</taxon>
        <taxon>Clostridia</taxon>
        <taxon>Lachnospirales</taxon>
        <taxon>Lachnospiraceae</taxon>
        <taxon>Lacrimispora</taxon>
    </lineage>
</organism>
<evidence type="ECO:0000259" key="4">
    <source>
        <dbReference type="PROSITE" id="PS51118"/>
    </source>
</evidence>
<reference evidence="5" key="1">
    <citation type="submission" date="2022-11" db="EMBL/GenBank/DDBJ databases">
        <title>Lacrimispora xylanolytica sy1, complete genome.</title>
        <authorList>
            <person name="Choi S."/>
        </authorList>
    </citation>
    <scope>NUCLEOTIDE SEQUENCE</scope>
    <source>
        <strain evidence="5">Sy1</strain>
    </source>
</reference>
<dbReference type="SUPFAM" id="SSF46785">
    <property type="entry name" value="Winged helix' DNA-binding domain"/>
    <property type="match status" value="1"/>
</dbReference>
<gene>
    <name evidence="5" type="ORF">OW255_07345</name>
</gene>
<feature type="domain" description="HTH hxlR-type" evidence="4">
    <location>
        <begin position="11"/>
        <end position="110"/>
    </location>
</feature>
<sequence length="115" mass="13556">MSDFNTHYGNCPMYYAMSVVEGKWKWIILWTIYQAGIVRYNKLRGELQPIAHKTLSTQLKELEASNLIHREQYNEVPPRVEYSLTEEGKTMIPILELLYQWGEEHMKSPYETGIS</sequence>
<accession>A0ABY7AFF2</accession>
<keyword evidence="1" id="KW-0805">Transcription regulation</keyword>
<evidence type="ECO:0000256" key="2">
    <source>
        <dbReference type="ARBA" id="ARBA00023125"/>
    </source>
</evidence>
<name>A0ABY7AFF2_9FIRM</name>
<dbReference type="InterPro" id="IPR036388">
    <property type="entry name" value="WH-like_DNA-bd_sf"/>
</dbReference>
<evidence type="ECO:0000313" key="6">
    <source>
        <dbReference type="Proteomes" id="UP001163115"/>
    </source>
</evidence>
<proteinExistence type="predicted"/>
<keyword evidence="6" id="KW-1185">Reference proteome</keyword>
<evidence type="ECO:0000256" key="1">
    <source>
        <dbReference type="ARBA" id="ARBA00023015"/>
    </source>
</evidence>
<evidence type="ECO:0000256" key="3">
    <source>
        <dbReference type="ARBA" id="ARBA00023163"/>
    </source>
</evidence>
<dbReference type="Gene3D" id="1.10.10.10">
    <property type="entry name" value="Winged helix-like DNA-binding domain superfamily/Winged helix DNA-binding domain"/>
    <property type="match status" value="1"/>
</dbReference>
<evidence type="ECO:0000313" key="5">
    <source>
        <dbReference type="EMBL" id="WAJ25316.1"/>
    </source>
</evidence>
<dbReference type="Pfam" id="PF01638">
    <property type="entry name" value="HxlR"/>
    <property type="match status" value="1"/>
</dbReference>
<dbReference type="RefSeq" id="WP_024836572.1">
    <property type="nucleotide sequence ID" value="NZ_CP113524.1"/>
</dbReference>
<dbReference type="PROSITE" id="PS51118">
    <property type="entry name" value="HTH_HXLR"/>
    <property type="match status" value="1"/>
</dbReference>
<dbReference type="InterPro" id="IPR036390">
    <property type="entry name" value="WH_DNA-bd_sf"/>
</dbReference>
<dbReference type="InterPro" id="IPR002577">
    <property type="entry name" value="HTH_HxlR"/>
</dbReference>
<dbReference type="EMBL" id="CP113524">
    <property type="protein sequence ID" value="WAJ25316.1"/>
    <property type="molecule type" value="Genomic_DNA"/>
</dbReference>
<dbReference type="PANTHER" id="PTHR33204:SF29">
    <property type="entry name" value="TRANSCRIPTIONAL REGULATOR"/>
    <property type="match status" value="1"/>
</dbReference>
<protein>
    <submittedName>
        <fullName evidence="5">Helix-turn-helix domain-containing protein</fullName>
    </submittedName>
</protein>
<keyword evidence="3" id="KW-0804">Transcription</keyword>